<organism evidence="1 2">
    <name type="scientific">Escherichia phage FEC19</name>
    <dbReference type="NCBI Taxonomy" id="2315486"/>
    <lineage>
        <taxon>Viruses</taxon>
        <taxon>Duplodnaviria</taxon>
        <taxon>Heunggongvirae</taxon>
        <taxon>Uroviricota</taxon>
        <taxon>Caudoviricetes</taxon>
        <taxon>Lindbergviridae</taxon>
        <taxon>Wifcevirus</taxon>
        <taxon>Wifcevirus FEC19</taxon>
    </lineage>
</organism>
<evidence type="ECO:0000313" key="1">
    <source>
        <dbReference type="EMBL" id="AYD85463.1"/>
    </source>
</evidence>
<dbReference type="GeneID" id="55004075"/>
<reference evidence="1 2" key="1">
    <citation type="submission" date="2018-08" db="EMBL/GenBank/DDBJ databases">
        <title>Characterization and Complete Genome Sequence Analysis of a Lytic Bacteriophage FEC19 infecting Escherichia coli O157:H7.</title>
        <authorList>
            <person name="Fan C."/>
            <person name="Zhao C."/>
            <person name="Tie D."/>
            <person name="Sun Y."/>
        </authorList>
    </citation>
    <scope>NUCLEOTIDE SEQUENCE [LARGE SCALE GENOMIC DNA]</scope>
</reference>
<name>A0A386KLW9_9CAUD</name>
<dbReference type="KEGG" id="vg:55004075"/>
<dbReference type="EMBL" id="MH816966">
    <property type="protein sequence ID" value="AYD85463.1"/>
    <property type="molecule type" value="Genomic_DNA"/>
</dbReference>
<dbReference type="Proteomes" id="UP000268320">
    <property type="component" value="Genome"/>
</dbReference>
<proteinExistence type="predicted"/>
<protein>
    <submittedName>
        <fullName evidence="1">Uncharacterized protein</fullName>
    </submittedName>
</protein>
<keyword evidence="2" id="KW-1185">Reference proteome</keyword>
<dbReference type="RefSeq" id="YP_009813000.1">
    <property type="nucleotide sequence ID" value="NC_048073.1"/>
</dbReference>
<evidence type="ECO:0000313" key="2">
    <source>
        <dbReference type="Proteomes" id="UP000268320"/>
    </source>
</evidence>
<accession>A0A386KLW9</accession>
<sequence length="148" mass="16334">MKRITGIALAATAILGTMYMEATEAAIRTSDSIAVYDCEAMDGKTSATTGAKITTYIGVNEQEGLNIQIQGFTGKGTNRTPWMQRFTFVQPRSTGDFINLIGENRSGAEIFTSMSSNNEPKKSFQLLYNAQFVYHCTFSGDQQLVNYR</sequence>